<comment type="caution">
    <text evidence="1">The sequence shown here is derived from an EMBL/GenBank/DDBJ whole genome shotgun (WGS) entry which is preliminary data.</text>
</comment>
<dbReference type="AlphaFoldDB" id="A0A7W7MBK5"/>
<evidence type="ECO:0000313" key="1">
    <source>
        <dbReference type="EMBL" id="MBB4744198.1"/>
    </source>
</evidence>
<organism evidence="1 2">
    <name type="scientific">Actinoplanes octamycinicus</name>
    <dbReference type="NCBI Taxonomy" id="135948"/>
    <lineage>
        <taxon>Bacteria</taxon>
        <taxon>Bacillati</taxon>
        <taxon>Actinomycetota</taxon>
        <taxon>Actinomycetes</taxon>
        <taxon>Micromonosporales</taxon>
        <taxon>Micromonosporaceae</taxon>
        <taxon>Actinoplanes</taxon>
    </lineage>
</organism>
<accession>A0A7W7MBK5</accession>
<proteinExistence type="predicted"/>
<dbReference type="EMBL" id="JACHNB010000001">
    <property type="protein sequence ID" value="MBB4744198.1"/>
    <property type="molecule type" value="Genomic_DNA"/>
</dbReference>
<dbReference type="Proteomes" id="UP000546162">
    <property type="component" value="Unassembled WGS sequence"/>
</dbReference>
<evidence type="ECO:0000313" key="2">
    <source>
        <dbReference type="Proteomes" id="UP000546162"/>
    </source>
</evidence>
<dbReference type="RefSeq" id="WP_185044392.1">
    <property type="nucleotide sequence ID" value="NZ_BAABFG010000005.1"/>
</dbReference>
<gene>
    <name evidence="1" type="ORF">BJY16_007657</name>
</gene>
<name>A0A7W7MBK5_9ACTN</name>
<reference evidence="1 2" key="1">
    <citation type="submission" date="2020-08" db="EMBL/GenBank/DDBJ databases">
        <title>Sequencing the genomes of 1000 actinobacteria strains.</title>
        <authorList>
            <person name="Klenk H.-P."/>
        </authorList>
    </citation>
    <scope>NUCLEOTIDE SEQUENCE [LARGE SCALE GENOMIC DNA]</scope>
    <source>
        <strain evidence="1 2">DSM 45809</strain>
    </source>
</reference>
<sequence length="507" mass="54932">MPAVVVGPAWSTEAVPFVDKGRFPLGVESATLSNVRRLVPLVNMGTAHARYYLLHAVLAADSPAGPGEVIPLDVAFERVRRAEVILAAASLRHASAHGMPSLYRNPHGARVVAAELAQGVFDIAEVAESYSQQNGGFLSVYRGVEISAGLLDPADGTFRAGPVSLPESALAALRVVLAAAEEECLTDTHVDQLLPDACICRAGTGAEAELLSEILFGCGDVELPVAPKPVQRARMRTAATAQLLLHALEGADPAITPRAAMSGICFDDPTRLADLGVAHLTNWALSWRGTLLRNASVTAWRWLWWWLTEEIAARPRSREEIGTALADALVKGAGRDGNAVELLSAELPPHRDGARILDVEDRLLYPDGTATNDPWRLLQVIMLGVNRLTELDGRAWHAFIESGELGPSYVREWLASATHMSVSELGRDLADRLLRQAKEISRRRIRWEAGRLRIPTRLRELGDVLDLAGQEGSVAPGLRLDRLRQILAELGYLTVSGETLAVSRWLP</sequence>
<keyword evidence="2" id="KW-1185">Reference proteome</keyword>
<protein>
    <submittedName>
        <fullName evidence="1">Uncharacterized protein</fullName>
    </submittedName>
</protein>